<dbReference type="PANTHER" id="PTHR47506">
    <property type="entry name" value="TRANSCRIPTIONAL REGULATORY PROTEIN"/>
    <property type="match status" value="1"/>
</dbReference>
<feature type="domain" description="HTH tetR-type" evidence="5">
    <location>
        <begin position="185"/>
        <end position="245"/>
    </location>
</feature>
<dbReference type="InterPro" id="IPR036890">
    <property type="entry name" value="HATPase_C_sf"/>
</dbReference>
<dbReference type="EMBL" id="JADBEK010000001">
    <property type="protein sequence ID" value="MBE1582817.1"/>
    <property type="molecule type" value="Genomic_DNA"/>
</dbReference>
<organism evidence="6 7">
    <name type="scientific">Nonomuraea angiospora</name>
    <dbReference type="NCBI Taxonomy" id="46172"/>
    <lineage>
        <taxon>Bacteria</taxon>
        <taxon>Bacillati</taxon>
        <taxon>Actinomycetota</taxon>
        <taxon>Actinomycetes</taxon>
        <taxon>Streptosporangiales</taxon>
        <taxon>Streptosporangiaceae</taxon>
        <taxon>Nonomuraea</taxon>
    </lineage>
</organism>
<evidence type="ECO:0000313" key="7">
    <source>
        <dbReference type="Proteomes" id="UP000633509"/>
    </source>
</evidence>
<feature type="DNA-binding region" description="H-T-H motif" evidence="4">
    <location>
        <begin position="208"/>
        <end position="227"/>
    </location>
</feature>
<evidence type="ECO:0000313" key="6">
    <source>
        <dbReference type="EMBL" id="MBE1582817.1"/>
    </source>
</evidence>
<accession>A0ABR9LQ80</accession>
<dbReference type="PRINTS" id="PR00455">
    <property type="entry name" value="HTHTETR"/>
</dbReference>
<dbReference type="InterPro" id="IPR036271">
    <property type="entry name" value="Tet_transcr_reg_TetR-rel_C_sf"/>
</dbReference>
<dbReference type="PROSITE" id="PS50977">
    <property type="entry name" value="HTH_TETR_2"/>
    <property type="match status" value="1"/>
</dbReference>
<dbReference type="PANTHER" id="PTHR47506:SF1">
    <property type="entry name" value="HTH-TYPE TRANSCRIPTIONAL REGULATOR YJDC"/>
    <property type="match status" value="1"/>
</dbReference>
<dbReference type="InterPro" id="IPR009057">
    <property type="entry name" value="Homeodomain-like_sf"/>
</dbReference>
<dbReference type="InterPro" id="IPR001647">
    <property type="entry name" value="HTH_TetR"/>
</dbReference>
<proteinExistence type="predicted"/>
<keyword evidence="1" id="KW-0805">Transcription regulation</keyword>
<dbReference type="Pfam" id="PF00440">
    <property type="entry name" value="TetR_N"/>
    <property type="match status" value="1"/>
</dbReference>
<keyword evidence="2 4" id="KW-0238">DNA-binding</keyword>
<evidence type="ECO:0000256" key="4">
    <source>
        <dbReference type="PROSITE-ProRule" id="PRU00335"/>
    </source>
</evidence>
<keyword evidence="7" id="KW-1185">Reference proteome</keyword>
<evidence type="ECO:0000256" key="1">
    <source>
        <dbReference type="ARBA" id="ARBA00023015"/>
    </source>
</evidence>
<reference evidence="6 7" key="1">
    <citation type="submission" date="2020-10" db="EMBL/GenBank/DDBJ databases">
        <title>Sequencing the genomes of 1000 actinobacteria strains.</title>
        <authorList>
            <person name="Klenk H.-P."/>
        </authorList>
    </citation>
    <scope>NUCLEOTIDE SEQUENCE [LARGE SCALE GENOMIC DNA]</scope>
    <source>
        <strain evidence="6 7">DSM 43173</strain>
    </source>
</reference>
<dbReference type="Gene3D" id="3.30.565.10">
    <property type="entry name" value="Histidine kinase-like ATPase, C-terminal domain"/>
    <property type="match status" value="1"/>
</dbReference>
<name>A0ABR9LQ80_9ACTN</name>
<dbReference type="SUPFAM" id="SSF48498">
    <property type="entry name" value="Tetracyclin repressor-like, C-terminal domain"/>
    <property type="match status" value="1"/>
</dbReference>
<dbReference type="Gene3D" id="1.10.357.10">
    <property type="entry name" value="Tetracycline Repressor, domain 2"/>
    <property type="match status" value="1"/>
</dbReference>
<dbReference type="Pfam" id="PF16925">
    <property type="entry name" value="TetR_C_13"/>
    <property type="match status" value="1"/>
</dbReference>
<evidence type="ECO:0000256" key="3">
    <source>
        <dbReference type="ARBA" id="ARBA00023163"/>
    </source>
</evidence>
<gene>
    <name evidence="6" type="ORF">H4W80_001075</name>
</gene>
<dbReference type="InterPro" id="IPR011075">
    <property type="entry name" value="TetR_C"/>
</dbReference>
<protein>
    <submittedName>
        <fullName evidence="6">AcrR family transcriptional regulator</fullName>
    </submittedName>
</protein>
<dbReference type="SUPFAM" id="SSF46689">
    <property type="entry name" value="Homeodomain-like"/>
    <property type="match status" value="1"/>
</dbReference>
<evidence type="ECO:0000259" key="5">
    <source>
        <dbReference type="PROSITE" id="PS50977"/>
    </source>
</evidence>
<keyword evidence="3" id="KW-0804">Transcription</keyword>
<dbReference type="Proteomes" id="UP000633509">
    <property type="component" value="Unassembled WGS sequence"/>
</dbReference>
<comment type="caution">
    <text evidence="6">The sequence shown here is derived from an EMBL/GenBank/DDBJ whole genome shotgun (WGS) entry which is preliminary data.</text>
</comment>
<sequence>MIALPAEERWVHTARHFAASLLARWDIVPEDQDSVLLIVGELAGNAAQHGRADMIVSLHVRRPRRAYRGCGLRRHVALAPPVPMMSTAAAWASSSCRRTGPRRLRNGIADGTAPVCASPRTGRGIPGGPCARLKGQRASLPGLAPGRPRYGDGQARARECALRPGALYRKENVRFREGAIEVELETTEQRILDAAEELFYGRGIQSVGMDAIRTASGVPLKRLYQIFPSKDTLVEAYLKRRDARWLHDLARYVDAHDSPTQRILAVFDWLYRWFSEPDYRGCGFINSFGELGATSQAVADIAKAHKDAFRRYLADLVAAADAPTWLTDQLVPLAEGAMTTAAISGSPEPARHAKDAARTLLRAAHADVVTAA</sequence>
<evidence type="ECO:0000256" key="2">
    <source>
        <dbReference type="ARBA" id="ARBA00023125"/>
    </source>
</evidence>